<feature type="region of interest" description="Disordered" evidence="1">
    <location>
        <begin position="1"/>
        <end position="25"/>
    </location>
</feature>
<dbReference type="RefSeq" id="WP_153821601.1">
    <property type="nucleotide sequence ID" value="NZ_WJIE01000006.1"/>
</dbReference>
<protein>
    <recommendedName>
        <fullName evidence="4">PilZ domain-containing protein</fullName>
    </recommendedName>
</protein>
<name>A0A6N7PS16_9BACT</name>
<dbReference type="InterPro" id="IPR008949">
    <property type="entry name" value="Isoprenoid_synthase_dom_sf"/>
</dbReference>
<keyword evidence="3" id="KW-1185">Reference proteome</keyword>
<evidence type="ECO:0000256" key="1">
    <source>
        <dbReference type="SAM" id="MobiDB-lite"/>
    </source>
</evidence>
<dbReference type="Gene3D" id="1.10.600.10">
    <property type="entry name" value="Farnesyl Diphosphate Synthase"/>
    <property type="match status" value="1"/>
</dbReference>
<organism evidence="2 3">
    <name type="scientific">Polyangium spumosum</name>
    <dbReference type="NCBI Taxonomy" id="889282"/>
    <lineage>
        <taxon>Bacteria</taxon>
        <taxon>Pseudomonadati</taxon>
        <taxon>Myxococcota</taxon>
        <taxon>Polyangia</taxon>
        <taxon>Polyangiales</taxon>
        <taxon>Polyangiaceae</taxon>
        <taxon>Polyangium</taxon>
    </lineage>
</organism>
<gene>
    <name evidence="2" type="ORF">GF068_23140</name>
</gene>
<comment type="caution">
    <text evidence="2">The sequence shown here is derived from an EMBL/GenBank/DDBJ whole genome shotgun (WGS) entry which is preliminary data.</text>
</comment>
<dbReference type="Proteomes" id="UP000440224">
    <property type="component" value="Unassembled WGS sequence"/>
</dbReference>
<sequence length="473" mass="52627">MGTHKQSRARFDEQFGDDRGGGPEIIDLEPCSHPGTSVIAPPSLACRVQHGQQSFVASVSNINERGLFIPAASSPAPGSVVTIHLVCPGGEDIVAEGEVRCHGADARPIASTPGFVLRFTRVSSGDATLQRLGELRNDLLRRANDAPSRLVPLLFLPECSFVAMKERIGRYPLSPLLESFIQEYQAVGMPHRNKFLWKSTRMGMDVVMFPSVSHDLKPLVNDIKTLGAMADVLLDDLADEQQDRERLEQLIALFGRRLTGQGTAPVPAADPYLEFASSLWERMWDMIERLPRYSEFCRVLQYDWHQVINSMRYSLLVNQIPALQNAAEHDAYVPHNMHMMCNATLDLMCSPEVPLAELGQLRKVALLAQELGRIGNMVTTWEREILSRDFTSGVFAHAVEQGVLSVREIESQPPRTLASQLRDSGVETKLLLTWERKRAEVLGLRSNTSVDLEAFGEILDEMLAIQLALRGII</sequence>
<accession>A0A6N7PS16</accession>
<proteinExistence type="predicted"/>
<reference evidence="2 3" key="1">
    <citation type="submission" date="2019-10" db="EMBL/GenBank/DDBJ databases">
        <title>A soil myxobacterium in the family Polyangiaceae.</title>
        <authorList>
            <person name="Li Y."/>
            <person name="Wang J."/>
        </authorList>
    </citation>
    <scope>NUCLEOTIDE SEQUENCE [LARGE SCALE GENOMIC DNA]</scope>
    <source>
        <strain evidence="2 3">DSM 14734</strain>
    </source>
</reference>
<dbReference type="EMBL" id="WJIE01000006">
    <property type="protein sequence ID" value="MRG94793.1"/>
    <property type="molecule type" value="Genomic_DNA"/>
</dbReference>
<dbReference type="AlphaFoldDB" id="A0A6N7PS16"/>
<dbReference type="Gene3D" id="2.40.10.220">
    <property type="entry name" value="predicted glycosyltransferase like domains"/>
    <property type="match status" value="1"/>
</dbReference>
<evidence type="ECO:0000313" key="3">
    <source>
        <dbReference type="Proteomes" id="UP000440224"/>
    </source>
</evidence>
<feature type="compositionally biased region" description="Basic and acidic residues" evidence="1">
    <location>
        <begin position="9"/>
        <end position="21"/>
    </location>
</feature>
<evidence type="ECO:0000313" key="2">
    <source>
        <dbReference type="EMBL" id="MRG94793.1"/>
    </source>
</evidence>
<dbReference type="OrthoDB" id="281267at2"/>
<dbReference type="SUPFAM" id="SSF48576">
    <property type="entry name" value="Terpenoid synthases"/>
    <property type="match status" value="1"/>
</dbReference>
<evidence type="ECO:0008006" key="4">
    <source>
        <dbReference type="Google" id="ProtNLM"/>
    </source>
</evidence>